<dbReference type="PROSITE" id="PS50293">
    <property type="entry name" value="TPR_REGION"/>
    <property type="match status" value="1"/>
</dbReference>
<organism evidence="3">
    <name type="scientific">marine metagenome</name>
    <dbReference type="NCBI Taxonomy" id="408172"/>
    <lineage>
        <taxon>unclassified sequences</taxon>
        <taxon>metagenomes</taxon>
        <taxon>ecological metagenomes</taxon>
    </lineage>
</organism>
<proteinExistence type="predicted"/>
<dbReference type="Gene3D" id="1.25.40.10">
    <property type="entry name" value="Tetratricopeptide repeat domain"/>
    <property type="match status" value="2"/>
</dbReference>
<keyword evidence="2" id="KW-0802">TPR repeat</keyword>
<dbReference type="InterPro" id="IPR011990">
    <property type="entry name" value="TPR-like_helical_dom_sf"/>
</dbReference>
<evidence type="ECO:0000313" key="3">
    <source>
        <dbReference type="EMBL" id="SUZ64651.1"/>
    </source>
</evidence>
<name>A0A381PCC8_9ZZZZ</name>
<dbReference type="SMART" id="SM00028">
    <property type="entry name" value="TPR"/>
    <property type="match status" value="5"/>
</dbReference>
<reference evidence="3" key="1">
    <citation type="submission" date="2018-05" db="EMBL/GenBank/DDBJ databases">
        <authorList>
            <person name="Lanie J.A."/>
            <person name="Ng W.-L."/>
            <person name="Kazmierczak K.M."/>
            <person name="Andrzejewski T.M."/>
            <person name="Davidsen T.M."/>
            <person name="Wayne K.J."/>
            <person name="Tettelin H."/>
            <person name="Glass J.I."/>
            <person name="Rusch D."/>
            <person name="Podicherti R."/>
            <person name="Tsui H.-C.T."/>
            <person name="Winkler M.E."/>
        </authorList>
    </citation>
    <scope>NUCLEOTIDE SEQUENCE</scope>
</reference>
<dbReference type="Pfam" id="PF13181">
    <property type="entry name" value="TPR_8"/>
    <property type="match status" value="1"/>
</dbReference>
<dbReference type="SUPFAM" id="SSF48452">
    <property type="entry name" value="TPR-like"/>
    <property type="match status" value="1"/>
</dbReference>
<evidence type="ECO:0000256" key="1">
    <source>
        <dbReference type="ARBA" id="ARBA00022737"/>
    </source>
</evidence>
<accession>A0A381PCC8</accession>
<dbReference type="Pfam" id="PF14559">
    <property type="entry name" value="TPR_19"/>
    <property type="match status" value="1"/>
</dbReference>
<dbReference type="PANTHER" id="PTHR44943:SF8">
    <property type="entry name" value="TPR REPEAT-CONTAINING PROTEIN MJ0263"/>
    <property type="match status" value="1"/>
</dbReference>
<dbReference type="InterPro" id="IPR013105">
    <property type="entry name" value="TPR_2"/>
</dbReference>
<protein>
    <submittedName>
        <fullName evidence="3">Uncharacterized protein</fullName>
    </submittedName>
</protein>
<dbReference type="InterPro" id="IPR019734">
    <property type="entry name" value="TPR_rpt"/>
</dbReference>
<dbReference type="PANTHER" id="PTHR44943">
    <property type="entry name" value="CELLULOSE SYNTHASE OPERON PROTEIN C"/>
    <property type="match status" value="1"/>
</dbReference>
<dbReference type="InterPro" id="IPR051685">
    <property type="entry name" value="Ycf3/AcsC/BcsC/TPR_MFPF"/>
</dbReference>
<sequence>MKFGKILKVFTYICIAQLIVLGETSHAQDGANSNVLDRFGGLGIERSAPTIDRELAQKMFRRGNTYNNLQRYEEAIEEYRKAVSADPNFSEAIRTLANIYYFLERFEEAKPLLARFIESQASTSASLIAAVSTLGELERQSGNFEVSIGYDLQAIKLDPQNDSQIHIMANTYNNSGDAEKAIQIYLAGIEVMPTNAFFDRNLGRILEQQGQVEKALVAYESALEKEPESEFYKTLVDDTRQRLQR</sequence>
<dbReference type="Pfam" id="PF07719">
    <property type="entry name" value="TPR_2"/>
    <property type="match status" value="1"/>
</dbReference>
<dbReference type="PROSITE" id="PS50005">
    <property type="entry name" value="TPR"/>
    <property type="match status" value="3"/>
</dbReference>
<evidence type="ECO:0000256" key="2">
    <source>
        <dbReference type="ARBA" id="ARBA00022803"/>
    </source>
</evidence>
<gene>
    <name evidence="3" type="ORF">METZ01_LOCUS17505</name>
</gene>
<dbReference type="EMBL" id="UINC01000939">
    <property type="protein sequence ID" value="SUZ64651.1"/>
    <property type="molecule type" value="Genomic_DNA"/>
</dbReference>
<keyword evidence="1" id="KW-0677">Repeat</keyword>
<dbReference type="AlphaFoldDB" id="A0A381PCC8"/>